<keyword evidence="3" id="KW-1185">Reference proteome</keyword>
<evidence type="ECO:0000313" key="2">
    <source>
        <dbReference type="EMBL" id="MFB9199680.1"/>
    </source>
</evidence>
<dbReference type="GO" id="GO:0016787">
    <property type="term" value="F:hydrolase activity"/>
    <property type="evidence" value="ECO:0007669"/>
    <property type="project" value="UniProtKB-KW"/>
</dbReference>
<dbReference type="Pfam" id="PF12697">
    <property type="entry name" value="Abhydrolase_6"/>
    <property type="match status" value="1"/>
</dbReference>
<dbReference type="PANTHER" id="PTHR43194:SF5">
    <property type="entry name" value="PIMELOYL-[ACYL-CARRIER PROTEIN] METHYL ESTER ESTERASE"/>
    <property type="match status" value="1"/>
</dbReference>
<dbReference type="PANTHER" id="PTHR43194">
    <property type="entry name" value="HYDROLASE ALPHA/BETA FOLD FAMILY"/>
    <property type="match status" value="1"/>
</dbReference>
<dbReference type="EMBL" id="JBHMEI010000001">
    <property type="protein sequence ID" value="MFB9199680.1"/>
    <property type="molecule type" value="Genomic_DNA"/>
</dbReference>
<evidence type="ECO:0000259" key="1">
    <source>
        <dbReference type="Pfam" id="PF12697"/>
    </source>
</evidence>
<dbReference type="Gene3D" id="3.40.50.1820">
    <property type="entry name" value="alpha/beta hydrolase"/>
    <property type="match status" value="1"/>
</dbReference>
<dbReference type="InterPro" id="IPR029058">
    <property type="entry name" value="AB_hydrolase_fold"/>
</dbReference>
<dbReference type="SUPFAM" id="SSF53474">
    <property type="entry name" value="alpha/beta-Hydrolases"/>
    <property type="match status" value="1"/>
</dbReference>
<dbReference type="Proteomes" id="UP001589647">
    <property type="component" value="Unassembled WGS sequence"/>
</dbReference>
<evidence type="ECO:0000313" key="3">
    <source>
        <dbReference type="Proteomes" id="UP001589647"/>
    </source>
</evidence>
<feature type="domain" description="AB hydrolase-1" evidence="1">
    <location>
        <begin position="19"/>
        <end position="216"/>
    </location>
</feature>
<name>A0ABV5I560_9ACTN</name>
<reference evidence="2 3" key="1">
    <citation type="submission" date="2024-09" db="EMBL/GenBank/DDBJ databases">
        <authorList>
            <person name="Sun Q."/>
            <person name="Mori K."/>
        </authorList>
    </citation>
    <scope>NUCLEOTIDE SEQUENCE [LARGE SCALE GENOMIC DNA]</scope>
    <source>
        <strain evidence="2 3">CCM 3426</strain>
    </source>
</reference>
<dbReference type="RefSeq" id="WP_189645383.1">
    <property type="nucleotide sequence ID" value="NZ_BMRC01000001.1"/>
</dbReference>
<comment type="caution">
    <text evidence="2">The sequence shown here is derived from an EMBL/GenBank/DDBJ whole genome shotgun (WGS) entry which is preliminary data.</text>
</comment>
<sequence length="235" mass="24199">MAGLFSRRLDPRPPGGPVVVLLHGFGSDGQRDWLDTGTAAMLAAFGHTVIVPDLPGHGSSPDPATAAEAHAPAIARAVLDVLDGVERFDLVGYSLGARIAWELPALAGDRLGRCVLGGLAPGEPFAGVDVAALRRAVTYGEQPSDPFTAMIAGLARTPGRALCVEGLRETPFTARSWSGKLPPVFVVGQDDGMTAGIEHIVELTPGAELVRVPGGHVEALAGAGLREAVVKVLQG</sequence>
<accession>A0ABV5I560</accession>
<proteinExistence type="predicted"/>
<dbReference type="InterPro" id="IPR000073">
    <property type="entry name" value="AB_hydrolase_1"/>
</dbReference>
<protein>
    <submittedName>
        <fullName evidence="2">Alpha/beta fold hydrolase</fullName>
    </submittedName>
</protein>
<keyword evidence="2" id="KW-0378">Hydrolase</keyword>
<gene>
    <name evidence="2" type="ORF">ACFFV7_00635</name>
</gene>
<organism evidence="2 3">
    <name type="scientific">Nonomuraea spiralis</name>
    <dbReference type="NCBI Taxonomy" id="46182"/>
    <lineage>
        <taxon>Bacteria</taxon>
        <taxon>Bacillati</taxon>
        <taxon>Actinomycetota</taxon>
        <taxon>Actinomycetes</taxon>
        <taxon>Streptosporangiales</taxon>
        <taxon>Streptosporangiaceae</taxon>
        <taxon>Nonomuraea</taxon>
    </lineage>
</organism>
<dbReference type="InterPro" id="IPR050228">
    <property type="entry name" value="Carboxylesterase_BioH"/>
</dbReference>